<evidence type="ECO:0000313" key="1">
    <source>
        <dbReference type="EMBL" id="OEL12630.1"/>
    </source>
</evidence>
<organism evidence="1 2">
    <name type="scientific">Dichanthelium oligosanthes</name>
    <dbReference type="NCBI Taxonomy" id="888268"/>
    <lineage>
        <taxon>Eukaryota</taxon>
        <taxon>Viridiplantae</taxon>
        <taxon>Streptophyta</taxon>
        <taxon>Embryophyta</taxon>
        <taxon>Tracheophyta</taxon>
        <taxon>Spermatophyta</taxon>
        <taxon>Magnoliopsida</taxon>
        <taxon>Liliopsida</taxon>
        <taxon>Poales</taxon>
        <taxon>Poaceae</taxon>
        <taxon>PACMAD clade</taxon>
        <taxon>Panicoideae</taxon>
        <taxon>Panicodae</taxon>
        <taxon>Paniceae</taxon>
        <taxon>Dichantheliinae</taxon>
        <taxon>Dichanthelium</taxon>
    </lineage>
</organism>
<name>A0A1E5UIC8_9POAL</name>
<sequence length="103" mass="11435">MLTCADNAALRLRTPSGTYLEAGADYSDPHLVVTDPSMWTCARPFISIHAAPFSLDMSTRFSLSSRNDYLFECDEARMIVAPRPASCDGYPDRSAAARWRRAT</sequence>
<reference evidence="1 2" key="1">
    <citation type="submission" date="2016-09" db="EMBL/GenBank/DDBJ databases">
        <title>The draft genome of Dichanthelium oligosanthes: A C3 panicoid grass species.</title>
        <authorList>
            <person name="Studer A.J."/>
            <person name="Schnable J.C."/>
            <person name="Brutnell T.P."/>
        </authorList>
    </citation>
    <scope>NUCLEOTIDE SEQUENCE [LARGE SCALE GENOMIC DNA]</scope>
    <source>
        <strain evidence="2">cv. Kellogg 1175</strain>
        <tissue evidence="1">Leaf</tissue>
    </source>
</reference>
<dbReference type="EMBL" id="LWDX02076436">
    <property type="protein sequence ID" value="OEL12630.1"/>
    <property type="molecule type" value="Genomic_DNA"/>
</dbReference>
<comment type="caution">
    <text evidence="1">The sequence shown here is derived from an EMBL/GenBank/DDBJ whole genome shotgun (WGS) entry which is preliminary data.</text>
</comment>
<protein>
    <submittedName>
        <fullName evidence="1">Uncharacterized protein</fullName>
    </submittedName>
</protein>
<dbReference type="AlphaFoldDB" id="A0A1E5UIC8"/>
<evidence type="ECO:0000313" key="2">
    <source>
        <dbReference type="Proteomes" id="UP000095767"/>
    </source>
</evidence>
<keyword evidence="2" id="KW-1185">Reference proteome</keyword>
<dbReference type="PANTHER" id="PTHR33355">
    <property type="entry name" value="WALL-ASSOCIATED RECEPTOR KINASE CARBOXY-TERMINAL PROTEIN-RELATED"/>
    <property type="match status" value="1"/>
</dbReference>
<gene>
    <name evidence="1" type="ORF">BAE44_0026350</name>
</gene>
<dbReference type="OrthoDB" id="1933476at2759"/>
<dbReference type="PANTHER" id="PTHR33355:SF5">
    <property type="entry name" value="F12F1.23 PROTEIN"/>
    <property type="match status" value="1"/>
</dbReference>
<dbReference type="STRING" id="888268.A0A1E5UIC8"/>
<dbReference type="Proteomes" id="UP000095767">
    <property type="component" value="Unassembled WGS sequence"/>
</dbReference>
<accession>A0A1E5UIC8</accession>
<proteinExistence type="predicted"/>